<dbReference type="PANTHER" id="PTHR21310:SF54">
    <property type="entry name" value="AMINOGLYCOSIDE PHOSPHOTRANSFERASE DOMAIN-CONTAINING PROTEIN"/>
    <property type="match status" value="1"/>
</dbReference>
<dbReference type="Proteomes" id="UP000730481">
    <property type="component" value="Unassembled WGS sequence"/>
</dbReference>
<dbReference type="AlphaFoldDB" id="A0A9P5ADV9"/>
<accession>A0A9P5ADV9</accession>
<reference evidence="2" key="1">
    <citation type="journal article" date="2017" name="Mycologia">
        <title>Fusarium algeriense, sp. nov., a novel toxigenic crown rot pathogen of durum wheat from Algeria is nested in the Fusarium burgessii species complex.</title>
        <authorList>
            <person name="Laraba I."/>
            <person name="Keddad A."/>
            <person name="Boureghda H."/>
            <person name="Abdallah N."/>
            <person name="Vaughan M.M."/>
            <person name="Proctor R.H."/>
            <person name="Busman M."/>
            <person name="O'Donnell K."/>
        </authorList>
    </citation>
    <scope>NUCLEOTIDE SEQUENCE</scope>
    <source>
        <strain evidence="2">NRRL 25174</strain>
    </source>
</reference>
<dbReference type="EMBL" id="PVQB02000470">
    <property type="protein sequence ID" value="KAF4336781.1"/>
    <property type="molecule type" value="Genomic_DNA"/>
</dbReference>
<evidence type="ECO:0000259" key="1">
    <source>
        <dbReference type="Pfam" id="PF01636"/>
    </source>
</evidence>
<reference evidence="2" key="2">
    <citation type="submission" date="2020-02" db="EMBL/GenBank/DDBJ databases">
        <title>Identification and distribution of gene clusters putatively required for synthesis of sphingolipid metabolism inhibitors in phylogenetically diverse species of the filamentous fungus Fusarium.</title>
        <authorList>
            <person name="Kim H.-S."/>
            <person name="Busman M."/>
            <person name="Brown D.W."/>
            <person name="Divon H."/>
            <person name="Uhlig S."/>
            <person name="Proctor R.H."/>
        </authorList>
    </citation>
    <scope>NUCLEOTIDE SEQUENCE</scope>
    <source>
        <strain evidence="2">NRRL 25174</strain>
    </source>
</reference>
<dbReference type="Pfam" id="PF01636">
    <property type="entry name" value="APH"/>
    <property type="match status" value="1"/>
</dbReference>
<dbReference type="InterPro" id="IPR002575">
    <property type="entry name" value="Aminoglycoside_PTrfase"/>
</dbReference>
<evidence type="ECO:0000313" key="3">
    <source>
        <dbReference type="Proteomes" id="UP000730481"/>
    </source>
</evidence>
<dbReference type="Gene3D" id="3.90.1200.10">
    <property type="match status" value="1"/>
</dbReference>
<sequence length="307" mass="34864">MSSTLSPDQLPQGPSVIFYDSSFFKRGPERLALPTPCEVLARPNFVKSPHAPDMKLRQPAKFEELGLVVKHSDNPDAIIQEGQCLWAVRHLLPEVPAPEIYGWTQENGVAFLYMEYIDGATLRDHWDSLVVTEKDGVCEQLKAIITKMSYLYQASNRFIGSINHGPLGDAIFTDKHLSPAGPFSSVTEFHNFMSDTFKWPAKVHQPDLDPANIPDPYREMLPDDCSIQFTHGDLKPVNIMVSKDSPCRILAILDWEQSGWYPDYWEFCKAEFTLEPGSEWQTVYLHKVLEQPDCIDAFYSYTNAYGP</sequence>
<gene>
    <name evidence="2" type="ORF">FBEOM_9338</name>
</gene>
<protein>
    <submittedName>
        <fullName evidence="2">Phosphotransferase family</fullName>
    </submittedName>
</protein>
<dbReference type="InterPro" id="IPR011009">
    <property type="entry name" value="Kinase-like_dom_sf"/>
</dbReference>
<feature type="domain" description="Aminoglycoside phosphotransferase" evidence="1">
    <location>
        <begin position="74"/>
        <end position="267"/>
    </location>
</feature>
<proteinExistence type="predicted"/>
<evidence type="ECO:0000313" key="2">
    <source>
        <dbReference type="EMBL" id="KAF4336781.1"/>
    </source>
</evidence>
<dbReference type="InterPro" id="IPR051678">
    <property type="entry name" value="AGP_Transferase"/>
</dbReference>
<organism evidence="2 3">
    <name type="scientific">Fusarium beomiforme</name>
    <dbReference type="NCBI Taxonomy" id="44412"/>
    <lineage>
        <taxon>Eukaryota</taxon>
        <taxon>Fungi</taxon>
        <taxon>Dikarya</taxon>
        <taxon>Ascomycota</taxon>
        <taxon>Pezizomycotina</taxon>
        <taxon>Sordariomycetes</taxon>
        <taxon>Hypocreomycetidae</taxon>
        <taxon>Hypocreales</taxon>
        <taxon>Nectriaceae</taxon>
        <taxon>Fusarium</taxon>
        <taxon>Fusarium burgessii species complex</taxon>
    </lineage>
</organism>
<dbReference type="OrthoDB" id="5404599at2759"/>
<dbReference type="SUPFAM" id="SSF56112">
    <property type="entry name" value="Protein kinase-like (PK-like)"/>
    <property type="match status" value="1"/>
</dbReference>
<keyword evidence="3" id="KW-1185">Reference proteome</keyword>
<comment type="caution">
    <text evidence="2">The sequence shown here is derived from an EMBL/GenBank/DDBJ whole genome shotgun (WGS) entry which is preliminary data.</text>
</comment>
<dbReference type="PANTHER" id="PTHR21310">
    <property type="entry name" value="AMINOGLYCOSIDE PHOSPHOTRANSFERASE-RELATED-RELATED"/>
    <property type="match status" value="1"/>
</dbReference>
<name>A0A9P5ADV9_9HYPO</name>